<feature type="transmembrane region" description="Helical" evidence="1">
    <location>
        <begin position="240"/>
        <end position="259"/>
    </location>
</feature>
<feature type="transmembrane region" description="Helical" evidence="1">
    <location>
        <begin position="282"/>
        <end position="304"/>
    </location>
</feature>
<name>A0A545ALE0_9ACTN</name>
<gene>
    <name evidence="2" type="ORF">FL583_26500</name>
</gene>
<keyword evidence="1" id="KW-1133">Transmembrane helix</keyword>
<dbReference type="Proteomes" id="UP000317982">
    <property type="component" value="Unassembled WGS sequence"/>
</dbReference>
<organism evidence="2 3">
    <name type="scientific">Cryptosporangium phraense</name>
    <dbReference type="NCBI Taxonomy" id="2593070"/>
    <lineage>
        <taxon>Bacteria</taxon>
        <taxon>Bacillati</taxon>
        <taxon>Actinomycetota</taxon>
        <taxon>Actinomycetes</taxon>
        <taxon>Cryptosporangiales</taxon>
        <taxon>Cryptosporangiaceae</taxon>
        <taxon>Cryptosporangium</taxon>
    </lineage>
</organism>
<dbReference type="InParanoid" id="A0A545ALE0"/>
<feature type="transmembrane region" description="Helical" evidence="1">
    <location>
        <begin position="90"/>
        <end position="110"/>
    </location>
</feature>
<dbReference type="OrthoDB" id="3171769at2"/>
<evidence type="ECO:0000313" key="3">
    <source>
        <dbReference type="Proteomes" id="UP000317982"/>
    </source>
</evidence>
<keyword evidence="1" id="KW-0472">Membrane</keyword>
<proteinExistence type="predicted"/>
<keyword evidence="1" id="KW-0812">Transmembrane</keyword>
<accession>A0A545ALE0</accession>
<feature type="transmembrane region" description="Helical" evidence="1">
    <location>
        <begin position="116"/>
        <end position="142"/>
    </location>
</feature>
<evidence type="ECO:0000313" key="2">
    <source>
        <dbReference type="EMBL" id="TQS42139.1"/>
    </source>
</evidence>
<comment type="caution">
    <text evidence="2">The sequence shown here is derived from an EMBL/GenBank/DDBJ whole genome shotgun (WGS) entry which is preliminary data.</text>
</comment>
<dbReference type="InterPro" id="IPR047928">
    <property type="entry name" value="Perm_prefix_1"/>
</dbReference>
<feature type="transmembrane region" description="Helical" evidence="1">
    <location>
        <begin position="173"/>
        <end position="197"/>
    </location>
</feature>
<dbReference type="EMBL" id="VIRS01000020">
    <property type="protein sequence ID" value="TQS42139.1"/>
    <property type="molecule type" value="Genomic_DNA"/>
</dbReference>
<dbReference type="NCBIfam" id="NF038403">
    <property type="entry name" value="perm_prefix_1"/>
    <property type="match status" value="1"/>
</dbReference>
<sequence length="321" mass="35312">MAATLLDRYVFTVLRRVPEAQRTDIDRELRASIADAVDARVDGGEPPDAALEATLLELGDPEHLADGYAGRRQYLIGPDLFPIWRAILKMLYTIVLPIVVVVAVAGKLLADPGIGPAIGVGIGTLLTVGVHLAFWTTAVFAIMERTGVGRAELSGGPWTPEKLPRYERQYHNLANLAGALIWPALMAAALVVQQFAITDEPVLDPDNWTFWWPYVLVLLALYGAYAVWTYRRPVWNHTVTAVYAGLSVLLWGPVVWLLADHRFYNPEFLSGLDWGAEDPQRWLTVSGILFALVSAVWGVVDVAIRAERSRRGSPAAIPTIV</sequence>
<dbReference type="AlphaFoldDB" id="A0A545ALE0"/>
<feature type="transmembrane region" description="Helical" evidence="1">
    <location>
        <begin position="209"/>
        <end position="228"/>
    </location>
</feature>
<keyword evidence="3" id="KW-1185">Reference proteome</keyword>
<reference evidence="2 3" key="1">
    <citation type="submission" date="2019-07" db="EMBL/GenBank/DDBJ databases">
        <title>Cryptosporangium phraense sp. nov., isolated from plant litter.</title>
        <authorList>
            <person name="Suriyachadkun C."/>
        </authorList>
    </citation>
    <scope>NUCLEOTIDE SEQUENCE [LARGE SCALE GENOMIC DNA]</scope>
    <source>
        <strain evidence="2 3">A-T 5661</strain>
    </source>
</reference>
<dbReference type="RefSeq" id="WP_142707539.1">
    <property type="nucleotide sequence ID" value="NZ_VIRS01000020.1"/>
</dbReference>
<protein>
    <submittedName>
        <fullName evidence="2">Uncharacterized protein</fullName>
    </submittedName>
</protein>
<evidence type="ECO:0000256" key="1">
    <source>
        <dbReference type="SAM" id="Phobius"/>
    </source>
</evidence>